<dbReference type="InParanoid" id="A0A0H2RQV0"/>
<dbReference type="Proteomes" id="UP000053477">
    <property type="component" value="Unassembled WGS sequence"/>
</dbReference>
<proteinExistence type="predicted"/>
<name>A0A0H2RQV0_9AGAM</name>
<protein>
    <submittedName>
        <fullName evidence="2">Uncharacterized protein</fullName>
    </submittedName>
</protein>
<accession>A0A0H2RQV0</accession>
<keyword evidence="3" id="KW-1185">Reference proteome</keyword>
<evidence type="ECO:0000256" key="1">
    <source>
        <dbReference type="SAM" id="MobiDB-lite"/>
    </source>
</evidence>
<dbReference type="EMBL" id="KQ086155">
    <property type="protein sequence ID" value="KLO07191.1"/>
    <property type="molecule type" value="Genomic_DNA"/>
</dbReference>
<evidence type="ECO:0000313" key="3">
    <source>
        <dbReference type="Proteomes" id="UP000053477"/>
    </source>
</evidence>
<feature type="region of interest" description="Disordered" evidence="1">
    <location>
        <begin position="181"/>
        <end position="202"/>
    </location>
</feature>
<gene>
    <name evidence="2" type="ORF">SCHPADRAFT_660542</name>
</gene>
<reference evidence="2 3" key="1">
    <citation type="submission" date="2015-04" db="EMBL/GenBank/DDBJ databases">
        <title>Complete genome sequence of Schizopora paradoxa KUC8140, a cosmopolitan wood degrader in East Asia.</title>
        <authorList>
            <consortium name="DOE Joint Genome Institute"/>
            <person name="Min B."/>
            <person name="Park H."/>
            <person name="Jang Y."/>
            <person name="Kim J.-J."/>
            <person name="Kim K.H."/>
            <person name="Pangilinan J."/>
            <person name="Lipzen A."/>
            <person name="Riley R."/>
            <person name="Grigoriev I.V."/>
            <person name="Spatafora J.W."/>
            <person name="Choi I.-G."/>
        </authorList>
    </citation>
    <scope>NUCLEOTIDE SEQUENCE [LARGE SCALE GENOMIC DNA]</scope>
    <source>
        <strain evidence="2 3">KUC8140</strain>
    </source>
</reference>
<organism evidence="2 3">
    <name type="scientific">Schizopora paradoxa</name>
    <dbReference type="NCBI Taxonomy" id="27342"/>
    <lineage>
        <taxon>Eukaryota</taxon>
        <taxon>Fungi</taxon>
        <taxon>Dikarya</taxon>
        <taxon>Basidiomycota</taxon>
        <taxon>Agaricomycotina</taxon>
        <taxon>Agaricomycetes</taxon>
        <taxon>Hymenochaetales</taxon>
        <taxon>Schizoporaceae</taxon>
        <taxon>Schizopora</taxon>
    </lineage>
</organism>
<sequence length="237" mass="26169">MKKRGREGDRDGNRKEGRTYGEFFYFDFEDELAQLTRTLLVAAFMSAAAAVDDGIDRELGSDPASSRRSQFSFLPISAIRHPSSAVLHCPYRPSRPFLTCSPPNSVAATARPVLTVGIDAARAGRGVVVAVVMVTWSWLSVEHVRCCVSTHARPRRLSALPSSSPFPPPYILPASFRRRHRETSTTAQPCPSSTPCPSPSQALTVRIESSRRAEPFLFALTHPLKLEGQKDATRRVY</sequence>
<evidence type="ECO:0000313" key="2">
    <source>
        <dbReference type="EMBL" id="KLO07191.1"/>
    </source>
</evidence>
<dbReference type="AlphaFoldDB" id="A0A0H2RQV0"/>